<dbReference type="RefSeq" id="WP_035481101.1">
    <property type="nucleotide sequence ID" value="NZ_CADFGL010000028.1"/>
</dbReference>
<dbReference type="InterPro" id="IPR051321">
    <property type="entry name" value="PHA/PHB_synthase"/>
</dbReference>
<dbReference type="InterPro" id="IPR010915">
    <property type="entry name" value="PHB_depoly_PhaZ"/>
</dbReference>
<evidence type="ECO:0000313" key="3">
    <source>
        <dbReference type="Proteomes" id="UP000494249"/>
    </source>
</evidence>
<feature type="domain" description="PHB de-polymerase C-terminal" evidence="1">
    <location>
        <begin position="204"/>
        <end position="404"/>
    </location>
</feature>
<dbReference type="InterPro" id="IPR009656">
    <property type="entry name" value="PHB_depo_C"/>
</dbReference>
<dbReference type="Proteomes" id="UP000494249">
    <property type="component" value="Unassembled WGS sequence"/>
</dbReference>
<organism evidence="2 3">
    <name type="scientific">Paraburkholderia phenoliruptrix</name>
    <dbReference type="NCBI Taxonomy" id="252970"/>
    <lineage>
        <taxon>Bacteria</taxon>
        <taxon>Pseudomonadati</taxon>
        <taxon>Pseudomonadota</taxon>
        <taxon>Betaproteobacteria</taxon>
        <taxon>Burkholderiales</taxon>
        <taxon>Burkholderiaceae</taxon>
        <taxon>Paraburkholderia</taxon>
    </lineage>
</organism>
<name>A0A6J5C3E8_9BURK</name>
<dbReference type="PIRSF" id="PIRSF020818">
    <property type="entry name" value="PHB_depoly_PhaZ"/>
    <property type="match status" value="1"/>
</dbReference>
<dbReference type="PANTHER" id="PTHR36837">
    <property type="entry name" value="POLY(3-HYDROXYALKANOATE) POLYMERASE SUBUNIT PHAC"/>
    <property type="match status" value="1"/>
</dbReference>
<dbReference type="SUPFAM" id="SSF53474">
    <property type="entry name" value="alpha/beta-Hydrolases"/>
    <property type="match status" value="1"/>
</dbReference>
<sequence length="427" mass="46599">MWYSLLDTQRRLANAFADNALNVCGWAGPAWVPSLPHAARDWLSRSTCAFATAPPFAIAAVQCNGRRIPVEEDVVDETPVGTLRRFTRASARRAKAHSAPVLLCAPLAGHHAVMLRETVETLLGTRPAVYITDWADARDVPLGAGPLALADYVNAVERFILQVAAAGMPAHVMAVCQGCIPALAAASLLAASNGGYLASIALLGGPIDTRRHATSMDRFAHSHTLRWFSDTTIDKVPPPYRGMGRRVYPGYLQQAALLAAHPSRQLELEARYWSSWFAGDSCGAQAALRSLNEYAAVLDMSECYFLDMLRVVFKHHLLARGVWSIGGRHVDTTALKHVPLCTIEGDRDHITGAGQTHCAHVLCDAADAPQQRQVTVNQCDHYDLFTGPRWRSAVCPLLCEFWDSVEHASAMRTEPDAALDVVHRNEV</sequence>
<dbReference type="NCBIfam" id="TIGR01849">
    <property type="entry name" value="PHB_depoly_PhaZ"/>
    <property type="match status" value="1"/>
</dbReference>
<dbReference type="Gene3D" id="3.40.50.1820">
    <property type="entry name" value="alpha/beta hydrolase"/>
    <property type="match status" value="1"/>
</dbReference>
<accession>A0A6J5C3E8</accession>
<dbReference type="InterPro" id="IPR029058">
    <property type="entry name" value="AB_hydrolase_fold"/>
</dbReference>
<dbReference type="Pfam" id="PF06850">
    <property type="entry name" value="PHB_depo_C"/>
    <property type="match status" value="1"/>
</dbReference>
<evidence type="ECO:0000313" key="2">
    <source>
        <dbReference type="EMBL" id="CAB3722349.1"/>
    </source>
</evidence>
<reference evidence="2 3" key="1">
    <citation type="submission" date="2020-04" db="EMBL/GenBank/DDBJ databases">
        <authorList>
            <person name="De Canck E."/>
        </authorList>
    </citation>
    <scope>NUCLEOTIDE SEQUENCE [LARGE SCALE GENOMIC DNA]</scope>
    <source>
        <strain evidence="2 3">LMG 22037</strain>
    </source>
</reference>
<gene>
    <name evidence="2" type="ORF">LMG22037_04878</name>
</gene>
<dbReference type="PANTHER" id="PTHR36837:SF4">
    <property type="entry name" value="BLR0908 PROTEIN"/>
    <property type="match status" value="1"/>
</dbReference>
<evidence type="ECO:0000259" key="1">
    <source>
        <dbReference type="Pfam" id="PF06850"/>
    </source>
</evidence>
<dbReference type="AlphaFoldDB" id="A0A6J5C3E8"/>
<protein>
    <recommendedName>
        <fullName evidence="1">PHB de-polymerase C-terminal domain-containing protein</fullName>
    </recommendedName>
</protein>
<dbReference type="EMBL" id="CADIKB010000030">
    <property type="protein sequence ID" value="CAB3722349.1"/>
    <property type="molecule type" value="Genomic_DNA"/>
</dbReference>
<proteinExistence type="predicted"/>